<sequence length="507" mass="58022">MKCLPERPFVYNCNSIIRAFLEKGSPYKALQTYKSLLYSGTLRPDHRTFVLVLKACRISSNLEATMEAHAKIIKTGLHYYMPLSAAIFKLYLVHDQIGDARHMFEGITQCDKDPLYGNLMLMGLFRNKEFEKSYQVFGRMPKRDLVSWNSMIEGCLRCSRPKEALNLFRRMLASGFEPDGFTFSTVLSACARVGALTHGTWVHQLMAEKEVELNHILGSALIDMYAKCGRIEMARKIFDVMRRDHVSIWNSMITGLAIHGLAARVFQVFSLMEGEGVAPDGISFVGILTACSHCGLVEECRRYFNLMRQCHLIEPKIEHYGTMVDTLARVGHLDEAYETVRTMPMKPDTVIWRALLSACRKHRRSDMAETVIEHMAQGKQSGDYVLLSSIYSSRKQYHHAETVWTIMKEKGIRKNRGLSWVEMGSVIHQFKAGDRSHSETEAIYRVLDGLMRKTKTHGFTPVTELVTMDVLEEEKKKICNAIVRSLQLLMVSLKQVQKWKFRVSKEP</sequence>
<dbReference type="InterPro" id="IPR011990">
    <property type="entry name" value="TPR-like_helical_dom_sf"/>
</dbReference>
<keyword evidence="4" id="KW-1185">Reference proteome</keyword>
<reference evidence="3" key="2">
    <citation type="journal article" date="2022" name="Hortic Res">
        <title>The genome of Dioscorea zingiberensis sheds light on the biosynthesis, origin and evolution of the medicinally important diosgenin saponins.</title>
        <authorList>
            <person name="Li Y."/>
            <person name="Tan C."/>
            <person name="Li Z."/>
            <person name="Guo J."/>
            <person name="Li S."/>
            <person name="Chen X."/>
            <person name="Wang C."/>
            <person name="Dai X."/>
            <person name="Yang H."/>
            <person name="Song W."/>
            <person name="Hou L."/>
            <person name="Xu J."/>
            <person name="Tong Z."/>
            <person name="Xu A."/>
            <person name="Yuan X."/>
            <person name="Wang W."/>
            <person name="Yang Q."/>
            <person name="Chen L."/>
            <person name="Sun Z."/>
            <person name="Wang K."/>
            <person name="Pan B."/>
            <person name="Chen J."/>
            <person name="Bao Y."/>
            <person name="Liu F."/>
            <person name="Qi X."/>
            <person name="Gang D.R."/>
            <person name="Wen J."/>
            <person name="Li J."/>
        </authorList>
    </citation>
    <scope>NUCLEOTIDE SEQUENCE</scope>
    <source>
        <strain evidence="3">Dzin_1.0</strain>
    </source>
</reference>
<dbReference type="Pfam" id="PF13041">
    <property type="entry name" value="PPR_2"/>
    <property type="match status" value="1"/>
</dbReference>
<evidence type="ECO:0000313" key="3">
    <source>
        <dbReference type="EMBL" id="KAJ0963145.1"/>
    </source>
</evidence>
<protein>
    <recommendedName>
        <fullName evidence="5">Pentatricopeptide repeat-containing protein</fullName>
    </recommendedName>
</protein>
<evidence type="ECO:0008006" key="5">
    <source>
        <dbReference type="Google" id="ProtNLM"/>
    </source>
</evidence>
<dbReference type="PANTHER" id="PTHR47926">
    <property type="entry name" value="PENTATRICOPEPTIDE REPEAT-CONTAINING PROTEIN"/>
    <property type="match status" value="1"/>
</dbReference>
<dbReference type="NCBIfam" id="TIGR00756">
    <property type="entry name" value="PPR"/>
    <property type="match status" value="3"/>
</dbReference>
<dbReference type="PANTHER" id="PTHR47926:SF360">
    <property type="entry name" value="PENTATRICOPEPTIDE REPEAT-CONTAINING PROTEIN"/>
    <property type="match status" value="1"/>
</dbReference>
<dbReference type="Gene3D" id="1.25.40.10">
    <property type="entry name" value="Tetratricopeptide repeat domain"/>
    <property type="match status" value="3"/>
</dbReference>
<feature type="repeat" description="PPR" evidence="2">
    <location>
        <begin position="144"/>
        <end position="178"/>
    </location>
</feature>
<comment type="caution">
    <text evidence="3">The sequence shown here is derived from an EMBL/GenBank/DDBJ whole genome shotgun (WGS) entry which is preliminary data.</text>
</comment>
<dbReference type="FunFam" id="1.25.40.10:FF:000242">
    <property type="entry name" value="Pentatricopeptide repeat-containing protein"/>
    <property type="match status" value="1"/>
</dbReference>
<dbReference type="InterPro" id="IPR046848">
    <property type="entry name" value="E_motif"/>
</dbReference>
<dbReference type="InterPro" id="IPR002885">
    <property type="entry name" value="PPR_rpt"/>
</dbReference>
<dbReference type="Proteomes" id="UP001085076">
    <property type="component" value="Miscellaneous, Linkage group lg09"/>
</dbReference>
<dbReference type="GO" id="GO:0009451">
    <property type="term" value="P:RNA modification"/>
    <property type="evidence" value="ECO:0007669"/>
    <property type="project" value="InterPro"/>
</dbReference>
<reference evidence="3" key="1">
    <citation type="submission" date="2021-03" db="EMBL/GenBank/DDBJ databases">
        <authorList>
            <person name="Li Z."/>
            <person name="Yang C."/>
        </authorList>
    </citation>
    <scope>NUCLEOTIDE SEQUENCE</scope>
    <source>
        <strain evidence="3">Dzin_1.0</strain>
        <tissue evidence="3">Leaf</tissue>
    </source>
</reference>
<keyword evidence="1" id="KW-0677">Repeat</keyword>
<dbReference type="EMBL" id="JAGGNH010000009">
    <property type="protein sequence ID" value="KAJ0963145.1"/>
    <property type="molecule type" value="Genomic_DNA"/>
</dbReference>
<feature type="repeat" description="PPR" evidence="2">
    <location>
        <begin position="245"/>
        <end position="279"/>
    </location>
</feature>
<dbReference type="InterPro" id="IPR046960">
    <property type="entry name" value="PPR_At4g14850-like_plant"/>
</dbReference>
<dbReference type="AlphaFoldDB" id="A0A9D5BYU7"/>
<evidence type="ECO:0000256" key="2">
    <source>
        <dbReference type="PROSITE-ProRule" id="PRU00708"/>
    </source>
</evidence>
<dbReference type="GO" id="GO:0003723">
    <property type="term" value="F:RNA binding"/>
    <property type="evidence" value="ECO:0007669"/>
    <property type="project" value="InterPro"/>
</dbReference>
<name>A0A9D5BYU7_9LILI</name>
<dbReference type="Pfam" id="PF20431">
    <property type="entry name" value="E_motif"/>
    <property type="match status" value="1"/>
</dbReference>
<proteinExistence type="predicted"/>
<accession>A0A9D5BYU7</accession>
<evidence type="ECO:0000256" key="1">
    <source>
        <dbReference type="ARBA" id="ARBA00022737"/>
    </source>
</evidence>
<organism evidence="3 4">
    <name type="scientific">Dioscorea zingiberensis</name>
    <dbReference type="NCBI Taxonomy" id="325984"/>
    <lineage>
        <taxon>Eukaryota</taxon>
        <taxon>Viridiplantae</taxon>
        <taxon>Streptophyta</taxon>
        <taxon>Embryophyta</taxon>
        <taxon>Tracheophyta</taxon>
        <taxon>Spermatophyta</taxon>
        <taxon>Magnoliopsida</taxon>
        <taxon>Liliopsida</taxon>
        <taxon>Dioscoreales</taxon>
        <taxon>Dioscoreaceae</taxon>
        <taxon>Dioscorea</taxon>
    </lineage>
</organism>
<gene>
    <name evidence="3" type="ORF">J5N97_028267</name>
</gene>
<dbReference type="OrthoDB" id="185373at2759"/>
<dbReference type="PROSITE" id="PS51375">
    <property type="entry name" value="PPR"/>
    <property type="match status" value="2"/>
</dbReference>
<dbReference type="Pfam" id="PF01535">
    <property type="entry name" value="PPR"/>
    <property type="match status" value="5"/>
</dbReference>
<evidence type="ECO:0000313" key="4">
    <source>
        <dbReference type="Proteomes" id="UP001085076"/>
    </source>
</evidence>